<geneLocation type="plasmid" evidence="2 3">
    <name>p.BC006.3</name>
</geneLocation>
<keyword evidence="1" id="KW-1133">Transmembrane helix</keyword>
<organism evidence="2 3">
    <name type="scientific">Bacillus paranthracis</name>
    <dbReference type="NCBI Taxonomy" id="2026186"/>
    <lineage>
        <taxon>Bacteria</taxon>
        <taxon>Bacillati</taxon>
        <taxon>Bacillota</taxon>
        <taxon>Bacilli</taxon>
        <taxon>Bacillales</taxon>
        <taxon>Bacillaceae</taxon>
        <taxon>Bacillus</taxon>
        <taxon>Bacillus cereus group</taxon>
    </lineage>
</organism>
<feature type="transmembrane region" description="Helical" evidence="1">
    <location>
        <begin position="104"/>
        <end position="121"/>
    </location>
</feature>
<evidence type="ECO:0000313" key="2">
    <source>
        <dbReference type="EMBL" id="WES09761.1"/>
    </source>
</evidence>
<keyword evidence="2" id="KW-0614">Plasmid</keyword>
<gene>
    <name evidence="2" type="ORF">P3K65_28140</name>
</gene>
<feature type="transmembrane region" description="Helical" evidence="1">
    <location>
        <begin position="32"/>
        <end position="53"/>
    </location>
</feature>
<evidence type="ECO:0000256" key="1">
    <source>
        <dbReference type="SAM" id="Phobius"/>
    </source>
</evidence>
<accession>A0AAX3QLF0</accession>
<sequence>MNFVLDRLERFDRFLVKYIFPERYKDELYGDLFNKLSPIMDIMIFSTIVIVFLNDPILLSWDRSSVLLGVLYGLFHLSPLFFFKELSFKLLIKFRLKYGSFKSLLYWFLCALVMLLFLKFVW</sequence>
<protein>
    <submittedName>
        <fullName evidence="2">Uncharacterized protein</fullName>
    </submittedName>
</protein>
<reference evidence="2" key="1">
    <citation type="submission" date="2023-03" db="EMBL/GenBank/DDBJ databases">
        <authorList>
            <person name="Liu Z."/>
        </authorList>
    </citation>
    <scope>NUCLEOTIDE SEQUENCE</scope>
    <source>
        <strain evidence="2">Bc006</strain>
        <plasmid evidence="2">p.BC006.3</plasmid>
    </source>
</reference>
<feature type="transmembrane region" description="Helical" evidence="1">
    <location>
        <begin position="65"/>
        <end position="83"/>
    </location>
</feature>
<name>A0AAX3QLF0_9BACI</name>
<dbReference type="AlphaFoldDB" id="A0AAX3QLF0"/>
<dbReference type="RefSeq" id="WP_276105348.1">
    <property type="nucleotide sequence ID" value="NZ_CP119632.1"/>
</dbReference>
<proteinExistence type="predicted"/>
<dbReference type="EMBL" id="CP119632">
    <property type="protein sequence ID" value="WES09761.1"/>
    <property type="molecule type" value="Genomic_DNA"/>
</dbReference>
<keyword evidence="1" id="KW-0472">Membrane</keyword>
<dbReference type="Proteomes" id="UP001221092">
    <property type="component" value="Plasmid p.BC006.3"/>
</dbReference>
<evidence type="ECO:0000313" key="3">
    <source>
        <dbReference type="Proteomes" id="UP001221092"/>
    </source>
</evidence>
<keyword evidence="1" id="KW-0812">Transmembrane</keyword>